<dbReference type="InterPro" id="IPR043502">
    <property type="entry name" value="DNA/RNA_pol_sf"/>
</dbReference>
<dbReference type="InterPro" id="IPR036775">
    <property type="entry name" value="DNA_pol_Y-fam_lit_finger_sf"/>
</dbReference>
<dbReference type="Pfam" id="PF00817">
    <property type="entry name" value="IMS"/>
    <property type="match status" value="1"/>
</dbReference>
<dbReference type="CDD" id="cd03586">
    <property type="entry name" value="PolY_Pol_IV_kappa"/>
    <property type="match status" value="1"/>
</dbReference>
<dbReference type="GO" id="GO:0003887">
    <property type="term" value="F:DNA-directed DNA polymerase activity"/>
    <property type="evidence" value="ECO:0007669"/>
    <property type="project" value="UniProtKB-KW"/>
</dbReference>
<evidence type="ECO:0000313" key="13">
    <source>
        <dbReference type="EMBL" id="SVB98954.1"/>
    </source>
</evidence>
<evidence type="ECO:0000256" key="7">
    <source>
        <dbReference type="ARBA" id="ARBA00022763"/>
    </source>
</evidence>
<reference evidence="13" key="1">
    <citation type="submission" date="2018-05" db="EMBL/GenBank/DDBJ databases">
        <authorList>
            <person name="Lanie J.A."/>
            <person name="Ng W.-L."/>
            <person name="Kazmierczak K.M."/>
            <person name="Andrzejewski T.M."/>
            <person name="Davidsen T.M."/>
            <person name="Wayne K.J."/>
            <person name="Tettelin H."/>
            <person name="Glass J.I."/>
            <person name="Rusch D."/>
            <person name="Podicherti R."/>
            <person name="Tsui H.-C.T."/>
            <person name="Winkler M.E."/>
        </authorList>
    </citation>
    <scope>NUCLEOTIDE SEQUENCE</scope>
</reference>
<evidence type="ECO:0000256" key="4">
    <source>
        <dbReference type="ARBA" id="ARBA00022695"/>
    </source>
</evidence>
<evidence type="ECO:0000256" key="11">
    <source>
        <dbReference type="ARBA" id="ARBA00049244"/>
    </source>
</evidence>
<dbReference type="InterPro" id="IPR043128">
    <property type="entry name" value="Rev_trsase/Diguanyl_cyclase"/>
</dbReference>
<organism evidence="13">
    <name type="scientific">marine metagenome</name>
    <dbReference type="NCBI Taxonomy" id="408172"/>
    <lineage>
        <taxon>unclassified sequences</taxon>
        <taxon>metagenomes</taxon>
        <taxon>ecological metagenomes</taxon>
    </lineage>
</organism>
<sequence length="354" mass="39051">MAKSRYILHADMDAFYASVEQLDNPAFAGLPLVVGGSANERGVVAAASYEARQHGIRSAMPMKTALRLYPKIIVVPPRFTRYKDISDEVMSIFRRLSPLVEPLSLDEAYIDITKQVPQDLVNQVATGLKMTVRENTGLAITIGGGRSKTVAKIASQVAKPDGLLLIKPGEEKSFLGPLDINLLWGVGPKTAQLLLSEGITTISDLANQEPKWAYAVLGKRGMEIRARAAGEDNSPVEPYRQTKSISSEATLPKDIGDYATLESKLEALSNEVALRLQKNNLKGKTVTIKLRLADFKTFTRQQTRLIPTDDQLIIFRSARELLQRESVDGLEFRLIGLTVSGFYGHEQLQLFPNE</sequence>
<keyword evidence="9" id="KW-0239">DNA-directed DNA polymerase</keyword>
<dbReference type="SUPFAM" id="SSF100879">
    <property type="entry name" value="Lesion bypass DNA polymerase (Y-family), little finger domain"/>
    <property type="match status" value="1"/>
</dbReference>
<accession>A0A382IGV9</accession>
<evidence type="ECO:0000256" key="8">
    <source>
        <dbReference type="ARBA" id="ARBA00022842"/>
    </source>
</evidence>
<dbReference type="EMBL" id="UINC01067358">
    <property type="protein sequence ID" value="SVB98954.1"/>
    <property type="molecule type" value="Genomic_DNA"/>
</dbReference>
<keyword evidence="7" id="KW-0227">DNA damage</keyword>
<evidence type="ECO:0000256" key="3">
    <source>
        <dbReference type="ARBA" id="ARBA00022679"/>
    </source>
</evidence>
<keyword evidence="8" id="KW-0460">Magnesium</keyword>
<keyword evidence="4" id="KW-0548">Nucleotidyltransferase</keyword>
<dbReference type="GO" id="GO:0042276">
    <property type="term" value="P:error-prone translesion synthesis"/>
    <property type="evidence" value="ECO:0007669"/>
    <property type="project" value="TreeGrafter"/>
</dbReference>
<dbReference type="SUPFAM" id="SSF56672">
    <property type="entry name" value="DNA/RNA polymerases"/>
    <property type="match status" value="1"/>
</dbReference>
<protein>
    <recommendedName>
        <fullName evidence="2">DNA-directed DNA polymerase</fullName>
        <ecNumber evidence="2">2.7.7.7</ecNumber>
    </recommendedName>
</protein>
<keyword evidence="10" id="KW-0234">DNA repair</keyword>
<dbReference type="GO" id="GO:0046872">
    <property type="term" value="F:metal ion binding"/>
    <property type="evidence" value="ECO:0007669"/>
    <property type="project" value="UniProtKB-KW"/>
</dbReference>
<evidence type="ECO:0000256" key="10">
    <source>
        <dbReference type="ARBA" id="ARBA00023204"/>
    </source>
</evidence>
<dbReference type="GO" id="GO:0006260">
    <property type="term" value="P:DNA replication"/>
    <property type="evidence" value="ECO:0007669"/>
    <property type="project" value="UniProtKB-KW"/>
</dbReference>
<keyword evidence="5" id="KW-0235">DNA replication</keyword>
<dbReference type="EC" id="2.7.7.7" evidence="2"/>
<dbReference type="GO" id="GO:0009432">
    <property type="term" value="P:SOS response"/>
    <property type="evidence" value="ECO:0007669"/>
    <property type="project" value="TreeGrafter"/>
</dbReference>
<feature type="domain" description="UmuC" evidence="12">
    <location>
        <begin position="7"/>
        <end position="187"/>
    </location>
</feature>
<gene>
    <name evidence="13" type="ORF">METZ01_LOCUS251808</name>
</gene>
<evidence type="ECO:0000259" key="12">
    <source>
        <dbReference type="PROSITE" id="PS50173"/>
    </source>
</evidence>
<dbReference type="NCBIfam" id="NF002677">
    <property type="entry name" value="PRK02406.1"/>
    <property type="match status" value="1"/>
</dbReference>
<name>A0A382IGV9_9ZZZZ</name>
<dbReference type="GO" id="GO:0005829">
    <property type="term" value="C:cytosol"/>
    <property type="evidence" value="ECO:0007669"/>
    <property type="project" value="TreeGrafter"/>
</dbReference>
<proteinExistence type="inferred from homology"/>
<keyword evidence="6" id="KW-0479">Metal-binding</keyword>
<evidence type="ECO:0000256" key="5">
    <source>
        <dbReference type="ARBA" id="ARBA00022705"/>
    </source>
</evidence>
<dbReference type="InterPro" id="IPR022880">
    <property type="entry name" value="DNApol_IV"/>
</dbReference>
<dbReference type="Pfam" id="PF11799">
    <property type="entry name" value="IMS_C"/>
    <property type="match status" value="1"/>
</dbReference>
<dbReference type="Gene3D" id="3.30.70.270">
    <property type="match status" value="1"/>
</dbReference>
<dbReference type="InterPro" id="IPR001126">
    <property type="entry name" value="UmuC"/>
</dbReference>
<dbReference type="PROSITE" id="PS50173">
    <property type="entry name" value="UMUC"/>
    <property type="match status" value="1"/>
</dbReference>
<evidence type="ECO:0000256" key="1">
    <source>
        <dbReference type="ARBA" id="ARBA00010945"/>
    </source>
</evidence>
<dbReference type="GO" id="GO:0006281">
    <property type="term" value="P:DNA repair"/>
    <property type="evidence" value="ECO:0007669"/>
    <property type="project" value="UniProtKB-KW"/>
</dbReference>
<dbReference type="HAMAP" id="MF_01113">
    <property type="entry name" value="DNApol_IV"/>
    <property type="match status" value="1"/>
</dbReference>
<dbReference type="InterPro" id="IPR024728">
    <property type="entry name" value="PolY_HhH_motif"/>
</dbReference>
<evidence type="ECO:0000256" key="9">
    <source>
        <dbReference type="ARBA" id="ARBA00022932"/>
    </source>
</evidence>
<evidence type="ECO:0000256" key="6">
    <source>
        <dbReference type="ARBA" id="ARBA00022723"/>
    </source>
</evidence>
<dbReference type="Gene3D" id="3.40.1170.60">
    <property type="match status" value="1"/>
</dbReference>
<dbReference type="Pfam" id="PF11798">
    <property type="entry name" value="IMS_HHH"/>
    <property type="match status" value="1"/>
</dbReference>
<dbReference type="AlphaFoldDB" id="A0A382IGV9"/>
<dbReference type="PANTHER" id="PTHR11076:SF33">
    <property type="entry name" value="DNA POLYMERASE KAPPA"/>
    <property type="match status" value="1"/>
</dbReference>
<dbReference type="Gene3D" id="1.10.150.20">
    <property type="entry name" value="5' to 3' exonuclease, C-terminal subdomain"/>
    <property type="match status" value="1"/>
</dbReference>
<comment type="catalytic activity">
    <reaction evidence="11">
        <text>DNA(n) + a 2'-deoxyribonucleoside 5'-triphosphate = DNA(n+1) + diphosphate</text>
        <dbReference type="Rhea" id="RHEA:22508"/>
        <dbReference type="Rhea" id="RHEA-COMP:17339"/>
        <dbReference type="Rhea" id="RHEA-COMP:17340"/>
        <dbReference type="ChEBI" id="CHEBI:33019"/>
        <dbReference type="ChEBI" id="CHEBI:61560"/>
        <dbReference type="ChEBI" id="CHEBI:173112"/>
        <dbReference type="EC" id="2.7.7.7"/>
    </reaction>
</comment>
<dbReference type="InterPro" id="IPR017961">
    <property type="entry name" value="DNA_pol_Y-fam_little_finger"/>
</dbReference>
<dbReference type="GO" id="GO:0003684">
    <property type="term" value="F:damaged DNA binding"/>
    <property type="evidence" value="ECO:0007669"/>
    <property type="project" value="InterPro"/>
</dbReference>
<comment type="similarity">
    <text evidence="1">Belongs to the DNA polymerase type-Y family.</text>
</comment>
<dbReference type="FunFam" id="3.30.1490.100:FF:000004">
    <property type="entry name" value="DNA polymerase IV"/>
    <property type="match status" value="1"/>
</dbReference>
<dbReference type="PANTHER" id="PTHR11076">
    <property type="entry name" value="DNA REPAIR POLYMERASE UMUC / TRANSFERASE FAMILY MEMBER"/>
    <property type="match status" value="1"/>
</dbReference>
<dbReference type="InterPro" id="IPR050116">
    <property type="entry name" value="DNA_polymerase-Y"/>
</dbReference>
<keyword evidence="3" id="KW-0808">Transferase</keyword>
<evidence type="ECO:0000256" key="2">
    <source>
        <dbReference type="ARBA" id="ARBA00012417"/>
    </source>
</evidence>
<dbReference type="Gene3D" id="3.30.1490.100">
    <property type="entry name" value="DNA polymerase, Y-family, little finger domain"/>
    <property type="match status" value="1"/>
</dbReference>